<comment type="caution">
    <text evidence="4">The sequence shown here is derived from an EMBL/GenBank/DDBJ whole genome shotgun (WGS) entry which is preliminary data.</text>
</comment>
<dbReference type="AlphaFoldDB" id="A0A328B1G9"/>
<comment type="similarity">
    <text evidence="1 2">Belongs to the OprB family.</text>
</comment>
<accession>A0A328B1G9</accession>
<dbReference type="InterPro" id="IPR007049">
    <property type="entry name" value="Carb-sel_porin_OprB"/>
</dbReference>
<evidence type="ECO:0000313" key="4">
    <source>
        <dbReference type="EMBL" id="RAK60749.1"/>
    </source>
</evidence>
<dbReference type="GO" id="GO:0008643">
    <property type="term" value="P:carbohydrate transport"/>
    <property type="evidence" value="ECO:0007669"/>
    <property type="project" value="InterPro"/>
</dbReference>
<organism evidence="4 5">
    <name type="scientific">Phenylobacterium hankyongense</name>
    <dbReference type="NCBI Taxonomy" id="1813876"/>
    <lineage>
        <taxon>Bacteria</taxon>
        <taxon>Pseudomonadati</taxon>
        <taxon>Pseudomonadota</taxon>
        <taxon>Alphaproteobacteria</taxon>
        <taxon>Caulobacterales</taxon>
        <taxon>Caulobacteraceae</taxon>
        <taxon>Phenylobacterium</taxon>
    </lineage>
</organism>
<dbReference type="Gene3D" id="2.40.160.180">
    <property type="entry name" value="Carbohydrate-selective porin OprB"/>
    <property type="match status" value="1"/>
</dbReference>
<name>A0A328B1G9_9CAUL</name>
<reference evidence="5" key="1">
    <citation type="submission" date="2018-05" db="EMBL/GenBank/DDBJ databases">
        <authorList>
            <person name="Li X."/>
        </authorList>
    </citation>
    <scope>NUCLEOTIDE SEQUENCE [LARGE SCALE GENOMIC DNA]</scope>
    <source>
        <strain evidence="5">HKS-05</strain>
    </source>
</reference>
<dbReference type="RefSeq" id="WP_111458041.1">
    <property type="nucleotide sequence ID" value="NZ_QFYP01000001.1"/>
</dbReference>
<evidence type="ECO:0000313" key="5">
    <source>
        <dbReference type="Proteomes" id="UP000249842"/>
    </source>
</evidence>
<evidence type="ECO:0000256" key="2">
    <source>
        <dbReference type="RuleBase" id="RU363072"/>
    </source>
</evidence>
<protein>
    <submittedName>
        <fullName evidence="4">Carbohydrate porin</fullName>
    </submittedName>
</protein>
<dbReference type="EMBL" id="QFYP01000001">
    <property type="protein sequence ID" value="RAK60749.1"/>
    <property type="molecule type" value="Genomic_DNA"/>
</dbReference>
<keyword evidence="5" id="KW-1185">Reference proteome</keyword>
<feature type="compositionally biased region" description="Pro residues" evidence="3">
    <location>
        <begin position="53"/>
        <end position="64"/>
    </location>
</feature>
<evidence type="ECO:0000256" key="1">
    <source>
        <dbReference type="ARBA" id="ARBA00008769"/>
    </source>
</evidence>
<proteinExistence type="inferred from homology"/>
<sequence>MAIELEKDTSADVKPTERPQLRLVRSRPLRLLATVAILALGATAAVAQERGPEPQPKQENPPPGTQQADEGRSAPPQSWALHVQSTDILQHYGAFSSPYEGGNSFRPQATWGNTVDATLYAGIAPWSGAEIWGNLEMYQGYAPNNTLGAAGYVNGDGAKVGRSHPYARIARLFIRQTIALGAEREDVDADLNQLGGSRARDRLVLTAGKLNATDVFDTNKYAHDPRHDFMNWSLIDAGSFDYAADAWGYTYGAAAEAYRGDWTWRAGVFDLSIVPNSGVLTSDFSQFQLVGEAERRFSLQGHPGALRLTGFVTRGRMGRYDDAVQLSATTGQPADTALVRHYRSRPGLHLNLEQEVAKDIGVFARWGWSDGTYESYEYTDIDHTAQAGISIAGSRWGRKDDTFGAAFVVNQLSGAGHRYLNAGGLGILVGDSRLPRPGAEDIAEVYYSLSLRKDVTVTLDDQLVERPAYNRDRGPVNVVGLRLHLQH</sequence>
<dbReference type="InterPro" id="IPR038673">
    <property type="entry name" value="OprB_sf"/>
</dbReference>
<dbReference type="GO" id="GO:0016020">
    <property type="term" value="C:membrane"/>
    <property type="evidence" value="ECO:0007669"/>
    <property type="project" value="InterPro"/>
</dbReference>
<feature type="region of interest" description="Disordered" evidence="3">
    <location>
        <begin position="1"/>
        <end position="20"/>
    </location>
</feature>
<feature type="region of interest" description="Disordered" evidence="3">
    <location>
        <begin position="46"/>
        <end position="77"/>
    </location>
</feature>
<evidence type="ECO:0000256" key="3">
    <source>
        <dbReference type="SAM" id="MobiDB-lite"/>
    </source>
</evidence>
<dbReference type="Proteomes" id="UP000249842">
    <property type="component" value="Unassembled WGS sequence"/>
</dbReference>
<dbReference type="GO" id="GO:0015288">
    <property type="term" value="F:porin activity"/>
    <property type="evidence" value="ECO:0007669"/>
    <property type="project" value="InterPro"/>
</dbReference>
<gene>
    <name evidence="4" type="ORF">DJ021_13495</name>
</gene>
<dbReference type="Pfam" id="PF04966">
    <property type="entry name" value="OprB"/>
    <property type="match status" value="1"/>
</dbReference>
<dbReference type="OrthoDB" id="177316at2"/>